<dbReference type="AlphaFoldDB" id="A0A9D4H3M8"/>
<protein>
    <submittedName>
        <fullName evidence="1">Uncharacterized protein</fullName>
    </submittedName>
</protein>
<proteinExistence type="predicted"/>
<evidence type="ECO:0000313" key="2">
    <source>
        <dbReference type="Proteomes" id="UP000828390"/>
    </source>
</evidence>
<comment type="caution">
    <text evidence="1">The sequence shown here is derived from an EMBL/GenBank/DDBJ whole genome shotgun (WGS) entry which is preliminary data.</text>
</comment>
<name>A0A9D4H3M8_DREPO</name>
<organism evidence="1 2">
    <name type="scientific">Dreissena polymorpha</name>
    <name type="common">Zebra mussel</name>
    <name type="synonym">Mytilus polymorpha</name>
    <dbReference type="NCBI Taxonomy" id="45954"/>
    <lineage>
        <taxon>Eukaryota</taxon>
        <taxon>Metazoa</taxon>
        <taxon>Spiralia</taxon>
        <taxon>Lophotrochozoa</taxon>
        <taxon>Mollusca</taxon>
        <taxon>Bivalvia</taxon>
        <taxon>Autobranchia</taxon>
        <taxon>Heteroconchia</taxon>
        <taxon>Euheterodonta</taxon>
        <taxon>Imparidentia</taxon>
        <taxon>Neoheterodontei</taxon>
        <taxon>Myida</taxon>
        <taxon>Dreissenoidea</taxon>
        <taxon>Dreissenidae</taxon>
        <taxon>Dreissena</taxon>
    </lineage>
</organism>
<evidence type="ECO:0000313" key="1">
    <source>
        <dbReference type="EMBL" id="KAH3824747.1"/>
    </source>
</evidence>
<dbReference type="Proteomes" id="UP000828390">
    <property type="component" value="Unassembled WGS sequence"/>
</dbReference>
<keyword evidence="2" id="KW-1185">Reference proteome</keyword>
<dbReference type="EMBL" id="JAIWYP010000005">
    <property type="protein sequence ID" value="KAH3824747.1"/>
    <property type="molecule type" value="Genomic_DNA"/>
</dbReference>
<accession>A0A9D4H3M8</accession>
<sequence>MDYYIPLPSESIVWSKCFFGNGNGIVFDGPFHSMYGGYNTPVSRDIAASECPHKLISKEDIDKLMTFCNFAVGLIQSEKRILTV</sequence>
<reference evidence="1" key="1">
    <citation type="journal article" date="2019" name="bioRxiv">
        <title>The Genome of the Zebra Mussel, Dreissena polymorpha: A Resource for Invasive Species Research.</title>
        <authorList>
            <person name="McCartney M.A."/>
            <person name="Auch B."/>
            <person name="Kono T."/>
            <person name="Mallez S."/>
            <person name="Zhang Y."/>
            <person name="Obille A."/>
            <person name="Becker A."/>
            <person name="Abrahante J.E."/>
            <person name="Garbe J."/>
            <person name="Badalamenti J.P."/>
            <person name="Herman A."/>
            <person name="Mangelson H."/>
            <person name="Liachko I."/>
            <person name="Sullivan S."/>
            <person name="Sone E.D."/>
            <person name="Koren S."/>
            <person name="Silverstein K.A.T."/>
            <person name="Beckman K.B."/>
            <person name="Gohl D.M."/>
        </authorList>
    </citation>
    <scope>NUCLEOTIDE SEQUENCE</scope>
    <source>
        <strain evidence="1">Duluth1</strain>
        <tissue evidence="1">Whole animal</tissue>
    </source>
</reference>
<gene>
    <name evidence="1" type="ORF">DPMN_126600</name>
</gene>
<reference evidence="1" key="2">
    <citation type="submission" date="2020-11" db="EMBL/GenBank/DDBJ databases">
        <authorList>
            <person name="McCartney M.A."/>
            <person name="Auch B."/>
            <person name="Kono T."/>
            <person name="Mallez S."/>
            <person name="Becker A."/>
            <person name="Gohl D.M."/>
            <person name="Silverstein K.A.T."/>
            <person name="Koren S."/>
            <person name="Bechman K.B."/>
            <person name="Herman A."/>
            <person name="Abrahante J.E."/>
            <person name="Garbe J."/>
        </authorList>
    </citation>
    <scope>NUCLEOTIDE SEQUENCE</scope>
    <source>
        <strain evidence="1">Duluth1</strain>
        <tissue evidence="1">Whole animal</tissue>
    </source>
</reference>